<dbReference type="InterPro" id="IPR029021">
    <property type="entry name" value="Prot-tyrosine_phosphatase-like"/>
</dbReference>
<dbReference type="PROSITE" id="PS50056">
    <property type="entry name" value="TYR_PHOSPHATASE_2"/>
    <property type="match status" value="1"/>
</dbReference>
<comment type="caution">
    <text evidence="4">The sequence shown here is derived from an EMBL/GenBank/DDBJ whole genome shotgun (WGS) entry which is preliminary data.</text>
</comment>
<dbReference type="Proteomes" id="UP000179807">
    <property type="component" value="Unassembled WGS sequence"/>
</dbReference>
<evidence type="ECO:0000256" key="1">
    <source>
        <dbReference type="SAM" id="MobiDB-lite"/>
    </source>
</evidence>
<reference evidence="4" key="1">
    <citation type="submission" date="2016-10" db="EMBL/GenBank/DDBJ databases">
        <authorList>
            <person name="Benchimol M."/>
            <person name="Almeida L.G."/>
            <person name="Vasconcelos A.T."/>
            <person name="Perreira-Neves A."/>
            <person name="Rosa I.A."/>
            <person name="Tasca T."/>
            <person name="Bogo M.R."/>
            <person name="de Souza W."/>
        </authorList>
    </citation>
    <scope>NUCLEOTIDE SEQUENCE [LARGE SCALE GENOMIC DNA]</scope>
    <source>
        <strain evidence="4">K</strain>
    </source>
</reference>
<keyword evidence="5" id="KW-1185">Reference proteome</keyword>
<evidence type="ECO:0000259" key="2">
    <source>
        <dbReference type="PROSITE" id="PS50054"/>
    </source>
</evidence>
<gene>
    <name evidence="4" type="ORF">TRFO_30257</name>
</gene>
<sequence length="227" mass="25257">MNPLALNNVSGDSNQSNNFSKTTPIKPRRLMCHQTIQTKLSLNSNSENVKSADTNLIKKIRNSNECDMVVPGLFIGGEKAARNKKLLRKLHVTHIVNLNSNETMSDDNDRELNDSLDGIDGDESDDSEKGSPQIISRFNVNLTDSVFQDLNDDFWNSLEFVRNAVNSGGTVLAHCRRGISRSAALCVAYLMEDKGMSFEDALDLLKEKRPSVDINQGFADQLRARKV</sequence>
<dbReference type="GO" id="GO:0008579">
    <property type="term" value="F:JUN kinase phosphatase activity"/>
    <property type="evidence" value="ECO:0007669"/>
    <property type="project" value="TreeGrafter"/>
</dbReference>
<accession>A0A1J4JTT7</accession>
<dbReference type="SMART" id="SM00195">
    <property type="entry name" value="DSPc"/>
    <property type="match status" value="1"/>
</dbReference>
<evidence type="ECO:0000259" key="3">
    <source>
        <dbReference type="PROSITE" id="PS50056"/>
    </source>
</evidence>
<feature type="compositionally biased region" description="Acidic residues" evidence="1">
    <location>
        <begin position="117"/>
        <end position="126"/>
    </location>
</feature>
<organism evidence="4 5">
    <name type="scientific">Tritrichomonas foetus</name>
    <dbReference type="NCBI Taxonomy" id="1144522"/>
    <lineage>
        <taxon>Eukaryota</taxon>
        <taxon>Metamonada</taxon>
        <taxon>Parabasalia</taxon>
        <taxon>Tritrichomonadida</taxon>
        <taxon>Tritrichomonadidae</taxon>
        <taxon>Tritrichomonas</taxon>
    </lineage>
</organism>
<protein>
    <submittedName>
        <fullName evidence="4">Dual specificity protein phosphatase or MAP kinase phosphatase</fullName>
    </submittedName>
</protein>
<dbReference type="GO" id="GO:0005737">
    <property type="term" value="C:cytoplasm"/>
    <property type="evidence" value="ECO:0007669"/>
    <property type="project" value="TreeGrafter"/>
</dbReference>
<dbReference type="AlphaFoldDB" id="A0A1J4JTT7"/>
<dbReference type="Gene3D" id="3.90.190.10">
    <property type="entry name" value="Protein tyrosine phosphatase superfamily"/>
    <property type="match status" value="1"/>
</dbReference>
<dbReference type="InterPro" id="IPR000387">
    <property type="entry name" value="Tyr_Pase_dom"/>
</dbReference>
<keyword evidence="4" id="KW-0418">Kinase</keyword>
<feature type="domain" description="Tyrosine-protein phosphatase" evidence="2">
    <location>
        <begin position="64"/>
        <end position="227"/>
    </location>
</feature>
<feature type="region of interest" description="Disordered" evidence="1">
    <location>
        <begin position="101"/>
        <end position="132"/>
    </location>
</feature>
<dbReference type="GO" id="GO:0016301">
    <property type="term" value="F:kinase activity"/>
    <property type="evidence" value="ECO:0007669"/>
    <property type="project" value="UniProtKB-KW"/>
</dbReference>
<dbReference type="EMBL" id="MLAK01000862">
    <property type="protein sequence ID" value="OHT02535.1"/>
    <property type="molecule type" value="Genomic_DNA"/>
</dbReference>
<dbReference type="SUPFAM" id="SSF52799">
    <property type="entry name" value="(Phosphotyrosine protein) phosphatases II"/>
    <property type="match status" value="1"/>
</dbReference>
<evidence type="ECO:0000313" key="4">
    <source>
        <dbReference type="EMBL" id="OHT02535.1"/>
    </source>
</evidence>
<evidence type="ECO:0000313" key="5">
    <source>
        <dbReference type="Proteomes" id="UP000179807"/>
    </source>
</evidence>
<name>A0A1J4JTT7_9EUKA</name>
<feature type="domain" description="Tyrosine specific protein phosphatases" evidence="3">
    <location>
        <begin position="152"/>
        <end position="212"/>
    </location>
</feature>
<dbReference type="GeneID" id="94841948"/>
<dbReference type="PANTHER" id="PTHR46377:SF1">
    <property type="entry name" value="DUAL SPECIFICITY PROTEIN PHOSPHATASE 19"/>
    <property type="match status" value="1"/>
</dbReference>
<dbReference type="CDD" id="cd14498">
    <property type="entry name" value="DSP"/>
    <property type="match status" value="1"/>
</dbReference>
<keyword evidence="4" id="KW-0808">Transferase</keyword>
<dbReference type="InterPro" id="IPR020422">
    <property type="entry name" value="TYR_PHOSPHATASE_DUAL_dom"/>
</dbReference>
<proteinExistence type="predicted"/>
<feature type="region of interest" description="Disordered" evidence="1">
    <location>
        <begin position="1"/>
        <end position="23"/>
    </location>
</feature>
<dbReference type="RefSeq" id="XP_068355671.1">
    <property type="nucleotide sequence ID" value="XM_068507244.1"/>
</dbReference>
<dbReference type="PROSITE" id="PS50054">
    <property type="entry name" value="TYR_PHOSPHATASE_DUAL"/>
    <property type="match status" value="1"/>
</dbReference>
<dbReference type="InterPro" id="IPR000340">
    <property type="entry name" value="Dual-sp_phosphatase_cat-dom"/>
</dbReference>
<dbReference type="OrthoDB" id="2017893at2759"/>
<dbReference type="PANTHER" id="PTHR46377">
    <property type="entry name" value="DUAL SPECIFICITY PROTEIN PHOSPHATASE 19"/>
    <property type="match status" value="1"/>
</dbReference>
<dbReference type="VEuPathDB" id="TrichDB:TRFO_30257"/>
<dbReference type="Pfam" id="PF00782">
    <property type="entry name" value="DSPc"/>
    <property type="match status" value="1"/>
</dbReference>